<reference evidence="1 2" key="1">
    <citation type="journal article" date="2015" name="Genom Data">
        <title>Draft genome sequence of a multidrug-resistant Chryseobacterium indologenes isolate from Malaysia.</title>
        <authorList>
            <person name="Yu C.Y."/>
            <person name="Ang G.Y."/>
            <person name="Cheng H.J."/>
            <person name="Cheong Y.M."/>
            <person name="Yin W.F."/>
            <person name="Chan K.G."/>
        </authorList>
    </citation>
    <scope>NUCLEOTIDE SEQUENCE [LARGE SCALE GENOMIC DNA]</scope>
    <source>
        <strain evidence="1 2">CI_885</strain>
    </source>
</reference>
<evidence type="ECO:0000313" key="1">
    <source>
        <dbReference type="EMBL" id="KPE51252.1"/>
    </source>
</evidence>
<reference evidence="2" key="2">
    <citation type="submission" date="2015-09" db="EMBL/GenBank/DDBJ databases">
        <title>Draft genome sequence of a multidrug-resistant Chryseobacterium indologenes isolate from Malaysia.</title>
        <authorList>
            <person name="Yu C.Y."/>
            <person name="Ang G.Y."/>
            <person name="Chan K.-G."/>
        </authorList>
    </citation>
    <scope>NUCLEOTIDE SEQUENCE [LARGE SCALE GENOMIC DNA]</scope>
    <source>
        <strain evidence="2">CI_885</strain>
    </source>
</reference>
<comment type="caution">
    <text evidence="1">The sequence shown here is derived from an EMBL/GenBank/DDBJ whole genome shotgun (WGS) entry which is preliminary data.</text>
</comment>
<dbReference type="PATRIC" id="fig|253.9.peg.4098"/>
<evidence type="ECO:0000313" key="2">
    <source>
        <dbReference type="Proteomes" id="UP000037953"/>
    </source>
</evidence>
<dbReference type="RefSeq" id="WP_062699355.1">
    <property type="nucleotide sequence ID" value="NZ_LJOD01000006.1"/>
</dbReference>
<dbReference type="EMBL" id="LJOD01000006">
    <property type="protein sequence ID" value="KPE51252.1"/>
    <property type="molecule type" value="Genomic_DNA"/>
</dbReference>
<protein>
    <submittedName>
        <fullName evidence="1">Uncharacterized protein</fullName>
    </submittedName>
</protein>
<name>A0A0N0IWD7_CHRID</name>
<gene>
    <name evidence="1" type="ORF">AOB46_11350</name>
</gene>
<dbReference type="Proteomes" id="UP000037953">
    <property type="component" value="Unassembled WGS sequence"/>
</dbReference>
<organism evidence="1 2">
    <name type="scientific">Chryseobacterium indologenes</name>
    <name type="common">Flavobacterium indologenes</name>
    <dbReference type="NCBI Taxonomy" id="253"/>
    <lineage>
        <taxon>Bacteria</taxon>
        <taxon>Pseudomonadati</taxon>
        <taxon>Bacteroidota</taxon>
        <taxon>Flavobacteriia</taxon>
        <taxon>Flavobacteriales</taxon>
        <taxon>Weeksellaceae</taxon>
        <taxon>Chryseobacterium group</taxon>
        <taxon>Chryseobacterium</taxon>
    </lineage>
</organism>
<proteinExistence type="predicted"/>
<dbReference type="AlphaFoldDB" id="A0A0N0IWD7"/>
<accession>A0A0N0IWD7</accession>
<sequence length="86" mass="10050">MKREDIQKAVEVDNEILEIERSITAWKKSAKFNGSSKIQIREPYMQGSYFDIDLSAIPFEELKNTFIKSLDEQKAKKEDLLNIILQ</sequence>